<organism evidence="1">
    <name type="scientific">uncultured virus</name>
    <dbReference type="NCBI Taxonomy" id="340016"/>
    <lineage>
        <taxon>Viruses</taxon>
        <taxon>environmental samples</taxon>
    </lineage>
</organism>
<sequence>MLTQFPDKVQILSGGKRDDIAHAIDPSKQIFLFNVPRGGMEYLQYTILEQIKDRMVFSPKYNSQTKILRNRAHVVVFSNEMPDIEKMTHDRYDYFEFGDIAN</sequence>
<protein>
    <submittedName>
        <fullName evidence="1">Putative replication-associated protein</fullName>
    </submittedName>
</protein>
<dbReference type="EMBL" id="MG023130">
    <property type="protein sequence ID" value="AUF34970.1"/>
    <property type="molecule type" value="Genomic_DNA"/>
</dbReference>
<accession>A0A2H4YQ41</accession>
<name>A0A2H4YQ41_9VIRU</name>
<reference evidence="1" key="1">
    <citation type="journal article" date="2017" name="Viruses">
        <title>Distribution and Inferred Evolutionary Characteristics of a Chimeric ssDNA Virus Associated with Intertidal Marine Isopods.</title>
        <authorList>
            <person name="Bistolas K.S.I."/>
            <person name="Besemer R.M."/>
            <person name="Rudstam L.G."/>
            <person name="Hewson I."/>
        </authorList>
    </citation>
    <scope>NUCLEOTIDE SEQUENCE</scope>
    <source>
        <strain evidence="1">GOaV4409</strain>
    </source>
</reference>
<evidence type="ECO:0000313" key="1">
    <source>
        <dbReference type="EMBL" id="AUF34970.1"/>
    </source>
</evidence>
<proteinExistence type="predicted"/>